<keyword evidence="4" id="KW-1185">Reference proteome</keyword>
<gene>
    <name evidence="3" type="ORF">GBAR_LOCUS23034</name>
</gene>
<dbReference type="GO" id="GO:0006813">
    <property type="term" value="P:potassium ion transport"/>
    <property type="evidence" value="ECO:0007669"/>
    <property type="project" value="InterPro"/>
</dbReference>
<dbReference type="AlphaFoldDB" id="A0AA35X284"/>
<dbReference type="InterPro" id="IPR003148">
    <property type="entry name" value="RCK_N"/>
</dbReference>
<proteinExistence type="predicted"/>
<dbReference type="PANTHER" id="PTHR43833">
    <property type="entry name" value="POTASSIUM CHANNEL PROTEIN 2-RELATED-RELATED"/>
    <property type="match status" value="1"/>
</dbReference>
<dbReference type="Proteomes" id="UP001174909">
    <property type="component" value="Unassembled WGS sequence"/>
</dbReference>
<name>A0AA35X284_GEOBA</name>
<dbReference type="PROSITE" id="PS51201">
    <property type="entry name" value="RCK_N"/>
    <property type="match status" value="1"/>
</dbReference>
<dbReference type="PANTHER" id="PTHR43833:SF7">
    <property type="entry name" value="KTR SYSTEM POTASSIUM UPTAKE PROTEIN C"/>
    <property type="match status" value="1"/>
</dbReference>
<dbReference type="GO" id="GO:0008324">
    <property type="term" value="F:monoatomic cation transmembrane transporter activity"/>
    <property type="evidence" value="ECO:0007669"/>
    <property type="project" value="InterPro"/>
</dbReference>
<feature type="domain" description="RCK N-terminal" evidence="1">
    <location>
        <begin position="1"/>
        <end position="109"/>
    </location>
</feature>
<dbReference type="InterPro" id="IPR036291">
    <property type="entry name" value="NAD(P)-bd_dom_sf"/>
</dbReference>
<evidence type="ECO:0000259" key="2">
    <source>
        <dbReference type="PROSITE" id="PS51202"/>
    </source>
</evidence>
<evidence type="ECO:0000313" key="4">
    <source>
        <dbReference type="Proteomes" id="UP001174909"/>
    </source>
</evidence>
<dbReference type="Pfam" id="PF02080">
    <property type="entry name" value="TrkA_C"/>
    <property type="match status" value="1"/>
</dbReference>
<protein>
    <submittedName>
        <fullName evidence="3">Ktr system potassium uptake protein C</fullName>
    </submittedName>
</protein>
<dbReference type="SUPFAM" id="SSF51735">
    <property type="entry name" value="NAD(P)-binding Rossmann-fold domains"/>
    <property type="match status" value="1"/>
</dbReference>
<dbReference type="InterPro" id="IPR036721">
    <property type="entry name" value="RCK_C_sf"/>
</dbReference>
<organism evidence="3 4">
    <name type="scientific">Geodia barretti</name>
    <name type="common">Barrett's horny sponge</name>
    <dbReference type="NCBI Taxonomy" id="519541"/>
    <lineage>
        <taxon>Eukaryota</taxon>
        <taxon>Metazoa</taxon>
        <taxon>Porifera</taxon>
        <taxon>Demospongiae</taxon>
        <taxon>Heteroscleromorpha</taxon>
        <taxon>Tetractinellida</taxon>
        <taxon>Astrophorina</taxon>
        <taxon>Geodiidae</taxon>
        <taxon>Geodia</taxon>
    </lineage>
</organism>
<reference evidence="3" key="1">
    <citation type="submission" date="2023-03" db="EMBL/GenBank/DDBJ databases">
        <authorList>
            <person name="Steffen K."/>
            <person name="Cardenas P."/>
        </authorList>
    </citation>
    <scope>NUCLEOTIDE SEQUENCE</scope>
</reference>
<dbReference type="InterPro" id="IPR050721">
    <property type="entry name" value="Trk_Ktr_HKT_K-transport"/>
</dbReference>
<evidence type="ECO:0000259" key="1">
    <source>
        <dbReference type="PROSITE" id="PS51201"/>
    </source>
</evidence>
<accession>A0AA35X284</accession>
<evidence type="ECO:0000313" key="3">
    <source>
        <dbReference type="EMBL" id="CAI8041409.1"/>
    </source>
</evidence>
<sequence length="210" mass="23052">MGRFGTKLASTLFQRQHEVLAIDADEQKVQAMLGQVTYAVEADATNETALRDLGVADMDVCIVALGSQIQSSIITTMLLKTMGVPFVIARATDAQHSEILHRIGADKVIFPEEEAAVRAASLNMTPNAIEYMDITESTGVHKLRPPERMRGRRLRDVGLAQDSTNPRLAVMVLRRANEYILNPQDDEVIADGDVLVVVGSHAEIERAFAR</sequence>
<dbReference type="Pfam" id="PF02254">
    <property type="entry name" value="TrkA_N"/>
    <property type="match status" value="1"/>
</dbReference>
<dbReference type="EMBL" id="CASHTH010003186">
    <property type="protein sequence ID" value="CAI8041409.1"/>
    <property type="molecule type" value="Genomic_DNA"/>
</dbReference>
<dbReference type="Gene3D" id="3.40.50.720">
    <property type="entry name" value="NAD(P)-binding Rossmann-like Domain"/>
    <property type="match status" value="1"/>
</dbReference>
<dbReference type="PROSITE" id="PS51202">
    <property type="entry name" value="RCK_C"/>
    <property type="match status" value="1"/>
</dbReference>
<feature type="domain" description="RCK C-terminal" evidence="2">
    <location>
        <begin position="126"/>
        <end position="210"/>
    </location>
</feature>
<dbReference type="Gene3D" id="3.30.70.1450">
    <property type="entry name" value="Regulator of K+ conductance, C-terminal domain"/>
    <property type="match status" value="1"/>
</dbReference>
<dbReference type="InterPro" id="IPR006037">
    <property type="entry name" value="RCK_C"/>
</dbReference>
<dbReference type="SUPFAM" id="SSF116726">
    <property type="entry name" value="TrkA C-terminal domain-like"/>
    <property type="match status" value="1"/>
</dbReference>
<comment type="caution">
    <text evidence="3">The sequence shown here is derived from an EMBL/GenBank/DDBJ whole genome shotgun (WGS) entry which is preliminary data.</text>
</comment>